<dbReference type="InterPro" id="IPR007219">
    <property type="entry name" value="XnlR_reg_dom"/>
</dbReference>
<dbReference type="Pfam" id="PF04082">
    <property type="entry name" value="Fungal_trans"/>
    <property type="match status" value="1"/>
</dbReference>
<keyword evidence="7" id="KW-0812">Transmembrane</keyword>
<dbReference type="InterPro" id="IPR051127">
    <property type="entry name" value="Fungal_SecMet_Regulators"/>
</dbReference>
<dbReference type="Proteomes" id="UP001305779">
    <property type="component" value="Unassembled WGS sequence"/>
</dbReference>
<feature type="compositionally biased region" description="Polar residues" evidence="6">
    <location>
        <begin position="117"/>
        <end position="128"/>
    </location>
</feature>
<evidence type="ECO:0000256" key="6">
    <source>
        <dbReference type="SAM" id="MobiDB-lite"/>
    </source>
</evidence>
<comment type="caution">
    <text evidence="9">The sequence shown here is derived from an EMBL/GenBank/DDBJ whole genome shotgun (WGS) entry which is preliminary data.</text>
</comment>
<dbReference type="PANTHER" id="PTHR47424">
    <property type="entry name" value="REGULATORY PROTEIN GAL4"/>
    <property type="match status" value="1"/>
</dbReference>
<proteinExistence type="predicted"/>
<keyword evidence="4" id="KW-0539">Nucleus</keyword>
<evidence type="ECO:0000256" key="4">
    <source>
        <dbReference type="ARBA" id="ARBA00023242"/>
    </source>
</evidence>
<evidence type="ECO:0000256" key="2">
    <source>
        <dbReference type="ARBA" id="ARBA00023125"/>
    </source>
</evidence>
<keyword evidence="5" id="KW-0175">Coiled coil</keyword>
<feature type="compositionally biased region" description="Polar residues" evidence="6">
    <location>
        <begin position="96"/>
        <end position="109"/>
    </location>
</feature>
<keyword evidence="1" id="KW-0805">Transcription regulation</keyword>
<evidence type="ECO:0000313" key="9">
    <source>
        <dbReference type="EMBL" id="KAK4499903.1"/>
    </source>
</evidence>
<dbReference type="CDD" id="cd12148">
    <property type="entry name" value="fungal_TF_MHR"/>
    <property type="match status" value="1"/>
</dbReference>
<feature type="transmembrane region" description="Helical" evidence="7">
    <location>
        <begin position="508"/>
        <end position="530"/>
    </location>
</feature>
<evidence type="ECO:0000313" key="10">
    <source>
        <dbReference type="Proteomes" id="UP001305779"/>
    </source>
</evidence>
<organism evidence="9 10">
    <name type="scientific">Zasmidium cellare</name>
    <name type="common">Wine cellar mold</name>
    <name type="synonym">Racodium cellare</name>
    <dbReference type="NCBI Taxonomy" id="395010"/>
    <lineage>
        <taxon>Eukaryota</taxon>
        <taxon>Fungi</taxon>
        <taxon>Dikarya</taxon>
        <taxon>Ascomycota</taxon>
        <taxon>Pezizomycotina</taxon>
        <taxon>Dothideomycetes</taxon>
        <taxon>Dothideomycetidae</taxon>
        <taxon>Mycosphaerellales</taxon>
        <taxon>Mycosphaerellaceae</taxon>
        <taxon>Zasmidium</taxon>
    </lineage>
</organism>
<evidence type="ECO:0000256" key="7">
    <source>
        <dbReference type="SAM" id="Phobius"/>
    </source>
</evidence>
<evidence type="ECO:0000256" key="1">
    <source>
        <dbReference type="ARBA" id="ARBA00023015"/>
    </source>
</evidence>
<evidence type="ECO:0000259" key="8">
    <source>
        <dbReference type="SMART" id="SM00906"/>
    </source>
</evidence>
<sequence length="627" mass="69642">MYCHFNRLQSRVDELEESVMRLNARMDQAGGTSQTVNAPAEVIIDNGDEQHHADAMGAVIFENEMESGYFGPSSNIFFLRAIGQVMLRASNFTLSSAPANQDSSATSRRVSGPFGVNGTQRSSVTQHEAASEALTSDDEDRIIDSFFTNTGYLFPYIHEGRFRTKLESLRGCPPRQRPRSWLGLLNIMMAIAISADRSGCLDALQRGKKSQVYAQRALFHCKNRMMQGVNIETAHFLLLLGQYLQGTQKPSEAWTVSGLAVKVVLQLGLQTNATSIGLSPIDQEIRKRTWLACVSLDRMMSMTFGRPSSLPGSYVKVSTPLQYPESERPDSVTLAMEQKDPSNVSFFAATVKLYSVVFAILDRLYGQNLDFDDPLPGRDVITRIFEIEGSLIDWEQSVPKSLATISASDLADYLQAQDMTDTAEQRLKLRTILTLRYLNTRLLLHRPILSRMLKDMSCSNTITNDNALLEQFGASSISASLVNATDIIELVRTATTSPSAAQKDVLGAWWFTLYYTFNAALTVFACYLICRTSATNPGSLDYMTTLDRINAATQSLEALDRNNQTVDRCRHCLRTLVDATMHMGQNLDQEYLLDQMFYSHDLGFDTGFGLDELFVGSDGSSALNLGI</sequence>
<evidence type="ECO:0000256" key="5">
    <source>
        <dbReference type="SAM" id="Coils"/>
    </source>
</evidence>
<accession>A0ABR0EFM5</accession>
<dbReference type="PANTHER" id="PTHR47424:SF3">
    <property type="entry name" value="REGULATORY PROTEIN GAL4"/>
    <property type="match status" value="1"/>
</dbReference>
<keyword evidence="2" id="KW-0238">DNA-binding</keyword>
<gene>
    <name evidence="9" type="ORF">PRZ48_008089</name>
</gene>
<keyword evidence="7" id="KW-1133">Transmembrane helix</keyword>
<feature type="domain" description="Xylanolytic transcriptional activator regulatory" evidence="8">
    <location>
        <begin position="253"/>
        <end position="326"/>
    </location>
</feature>
<feature type="region of interest" description="Disordered" evidence="6">
    <location>
        <begin position="96"/>
        <end position="135"/>
    </location>
</feature>
<evidence type="ECO:0000256" key="3">
    <source>
        <dbReference type="ARBA" id="ARBA00023163"/>
    </source>
</evidence>
<dbReference type="EMBL" id="JAXOVC010000006">
    <property type="protein sequence ID" value="KAK4499903.1"/>
    <property type="molecule type" value="Genomic_DNA"/>
</dbReference>
<reference evidence="9 10" key="1">
    <citation type="journal article" date="2023" name="G3 (Bethesda)">
        <title>A chromosome-level genome assembly of Zasmidium syzygii isolated from banana leaves.</title>
        <authorList>
            <person name="van Westerhoven A.C."/>
            <person name="Mehrabi R."/>
            <person name="Talebi R."/>
            <person name="Steentjes M.B.F."/>
            <person name="Corcolon B."/>
            <person name="Chong P.A."/>
            <person name="Kema G.H.J."/>
            <person name="Seidl M.F."/>
        </authorList>
    </citation>
    <scope>NUCLEOTIDE SEQUENCE [LARGE SCALE GENOMIC DNA]</scope>
    <source>
        <strain evidence="9 10">P124</strain>
    </source>
</reference>
<protein>
    <recommendedName>
        <fullName evidence="8">Xylanolytic transcriptional activator regulatory domain-containing protein</fullName>
    </recommendedName>
</protein>
<keyword evidence="10" id="KW-1185">Reference proteome</keyword>
<keyword evidence="3" id="KW-0804">Transcription</keyword>
<dbReference type="SMART" id="SM00906">
    <property type="entry name" value="Fungal_trans"/>
    <property type="match status" value="1"/>
</dbReference>
<keyword evidence="7" id="KW-0472">Membrane</keyword>
<name>A0ABR0EFM5_ZASCE</name>
<feature type="coiled-coil region" evidence="5">
    <location>
        <begin position="5"/>
        <end position="32"/>
    </location>
</feature>